<dbReference type="Pfam" id="PF12262">
    <property type="entry name" value="Lipase_bact_N"/>
    <property type="match status" value="1"/>
</dbReference>
<evidence type="ECO:0000256" key="1">
    <source>
        <dbReference type="SAM" id="SignalP"/>
    </source>
</evidence>
<sequence length="797" mass="81954">MKTKILAMMVSAALLSACNDSSISGDSTLDPGITDSLNAPTKVNFDLLAKKTVVVTPSFIAADAHDGTLASEGTVGSSAYSTDISDPLVATGKTDGWGTQSPISVSFTGNDLDPSTASQGFRLMASINPTASSSTNVSPTLLKENQDYTVSASGKTLTVSLKKPLNPAAEYMFAITNDLKDVTGASVGMTRSYAVLKDKAAPPSDALKPAQAITRTVEAEFEKAGVAAEDIIFSTWFTTASAGDVLYGAKQATAFAIDQGASSVWKGSAIDSSVTDADLSALFSITAQAVAPTQTNAGNTVIALSVKLPYFLSKEAGTFSSTPWKSGMPSLAAITNIVSNGSDADKAAVLGQLTALGISQAQLATVATDPQTQADVLPKLVGATLTKADGSQLDAERLVTRYSPVPMLRSVEDVPVMLVIPKSANCANGAKMRTVIFQHGITSKKEVLTDNGGMGADGLIGDNCVAIFAIDHPLHGERAISEQLSATTGSAAVYLNLAALPVARDNLRQSAIDVINLRASIGRILALLKQGGTLAAPLGNLDPDKGVAFVGHSLGAITGVDVGNVANRSVNNPTADTFLFNINAVALANPGAGIPYLLLNSGFFGDFVKGSLLASANQTFAGFCQQNGLSNDLKTCFSVFQTNSLDAALQPAYDAFGQYAVAAQIVLDSVDPINHAGSIGSDIPVYMSSVAGDETIPNALKEKTPIKPSSTVFEIYSPSGGTLPLIEPLGLNATTASVSGQTVKSALLFTEGGHSSLLDTSPSANTNKEMLDQIASFIAGDGKTLEVGNSAILSTSQ</sequence>
<protein>
    <submittedName>
        <fullName evidence="3">Extracellular lipase, Pla-1/cef family</fullName>
    </submittedName>
</protein>
<feature type="chain" id="PRO_5013386817" evidence="1">
    <location>
        <begin position="18"/>
        <end position="797"/>
    </location>
</feature>
<dbReference type="SUPFAM" id="SSF53474">
    <property type="entry name" value="alpha/beta-Hydrolases"/>
    <property type="match status" value="1"/>
</dbReference>
<proteinExistence type="predicted"/>
<feature type="signal peptide" evidence="1">
    <location>
        <begin position="1"/>
        <end position="17"/>
    </location>
</feature>
<dbReference type="Proteomes" id="UP000190162">
    <property type="component" value="Unassembled WGS sequence"/>
</dbReference>
<dbReference type="NCBIfam" id="TIGR03502">
    <property type="entry name" value="lipase_Pla1_cef"/>
    <property type="match status" value="1"/>
</dbReference>
<evidence type="ECO:0000313" key="4">
    <source>
        <dbReference type="Proteomes" id="UP000190162"/>
    </source>
</evidence>
<evidence type="ECO:0000313" key="3">
    <source>
        <dbReference type="EMBL" id="SKA50378.1"/>
    </source>
</evidence>
<dbReference type="RefSeq" id="WP_078751822.1">
    <property type="nucleotide sequence ID" value="NZ_FUXU01000012.1"/>
</dbReference>
<dbReference type="InterPro" id="IPR020009">
    <property type="entry name" value="VolA/Pla-1/cef"/>
</dbReference>
<dbReference type="AlphaFoldDB" id="A0A1T4UCV1"/>
<accession>A0A1T4UCV1</accession>
<dbReference type="Gene3D" id="3.40.50.1820">
    <property type="entry name" value="alpha/beta hydrolase"/>
    <property type="match status" value="1"/>
</dbReference>
<keyword evidence="1" id="KW-0732">Signal</keyword>
<organism evidence="3 4">
    <name type="scientific">Enterovibrio nigricans DSM 22720</name>
    <dbReference type="NCBI Taxonomy" id="1121868"/>
    <lineage>
        <taxon>Bacteria</taxon>
        <taxon>Pseudomonadati</taxon>
        <taxon>Pseudomonadota</taxon>
        <taxon>Gammaproteobacteria</taxon>
        <taxon>Vibrionales</taxon>
        <taxon>Vibrionaceae</taxon>
        <taxon>Enterovibrio</taxon>
    </lineage>
</organism>
<gene>
    <name evidence="3" type="ORF">SAMN02745132_01392</name>
</gene>
<dbReference type="InterPro" id="IPR029058">
    <property type="entry name" value="AB_hydrolase_fold"/>
</dbReference>
<name>A0A1T4UCV1_9GAMM</name>
<dbReference type="OrthoDB" id="5477453at2"/>
<keyword evidence="4" id="KW-1185">Reference proteome</keyword>
<dbReference type="InterPro" id="IPR025920">
    <property type="entry name" value="Lipase_bact_N"/>
</dbReference>
<evidence type="ECO:0000259" key="2">
    <source>
        <dbReference type="Pfam" id="PF12262"/>
    </source>
</evidence>
<reference evidence="4" key="1">
    <citation type="submission" date="2017-02" db="EMBL/GenBank/DDBJ databases">
        <authorList>
            <person name="Varghese N."/>
            <person name="Submissions S."/>
        </authorList>
    </citation>
    <scope>NUCLEOTIDE SEQUENCE [LARGE SCALE GENOMIC DNA]</scope>
    <source>
        <strain evidence="4">DSM 22720</strain>
    </source>
</reference>
<dbReference type="PROSITE" id="PS51257">
    <property type="entry name" value="PROKAR_LIPOPROTEIN"/>
    <property type="match status" value="1"/>
</dbReference>
<dbReference type="EMBL" id="FUXU01000012">
    <property type="protein sequence ID" value="SKA50378.1"/>
    <property type="molecule type" value="Genomic_DNA"/>
</dbReference>
<feature type="domain" description="Bacterial virulence factor lipase N-terminal" evidence="2">
    <location>
        <begin position="27"/>
        <end position="261"/>
    </location>
</feature>